<gene>
    <name evidence="2" type="ordered locus">Francci3_3229</name>
</gene>
<dbReference type="PANTHER" id="PTHR11011">
    <property type="entry name" value="MALE STERILITY PROTEIN 2-RELATED"/>
    <property type="match status" value="1"/>
</dbReference>
<dbReference type="STRING" id="106370.Francci3_3229"/>
<evidence type="ECO:0000313" key="3">
    <source>
        <dbReference type="Proteomes" id="UP000001937"/>
    </source>
</evidence>
<dbReference type="Pfam" id="PF07993">
    <property type="entry name" value="NAD_binding_4"/>
    <property type="match status" value="1"/>
</dbReference>
<evidence type="ECO:0000259" key="1">
    <source>
        <dbReference type="Pfam" id="PF07993"/>
    </source>
</evidence>
<sequence length="351" mass="37152">MTAQTARRVLLTGASGVLGQELLSQLKRVPDIEPVCLVHRTVLADQTITTVRGDIARPQLGLDGSEYRSLVDSVDAVVNSAAVVAFNGTERTLRSINVEGTSRIAQLAAAADAPLYHVSTAYIGARSDGAGESGARYASSKREAEDVVRGAGVPYAILRPSIIVGHSDTGAIASFQGFYQMVARFLHDKLPIIPFSPDSRIDLVPVDYVAEAVVAAVRKEALGSELWLANGPAALTLTDVVDMALDIGRDFGYPAKPPMLISGTVLDESAITDPALYAGIMKAVAYFSAYVRSSLILPTSADELAALGVRPLPDARTVADRSMRYWAARDARSNQGTTKIDRAAVAGSSRP</sequence>
<evidence type="ECO:0000313" key="2">
    <source>
        <dbReference type="EMBL" id="ABD12586.1"/>
    </source>
</evidence>
<reference evidence="2 3" key="1">
    <citation type="journal article" date="2007" name="Genome Res.">
        <title>Genome characteristics of facultatively symbiotic Frankia sp. strains reflect host range and host plant biogeography.</title>
        <authorList>
            <person name="Normand P."/>
            <person name="Lapierre P."/>
            <person name="Tisa L.S."/>
            <person name="Gogarten J.P."/>
            <person name="Alloisio N."/>
            <person name="Bagnarol E."/>
            <person name="Bassi C.A."/>
            <person name="Berry A.M."/>
            <person name="Bickhart D.M."/>
            <person name="Choisne N."/>
            <person name="Couloux A."/>
            <person name="Cournoyer B."/>
            <person name="Cruveiller S."/>
            <person name="Daubin V."/>
            <person name="Demange N."/>
            <person name="Francino M.P."/>
            <person name="Goltsman E."/>
            <person name="Huang Y."/>
            <person name="Kopp O.R."/>
            <person name="Labarre L."/>
            <person name="Lapidus A."/>
            <person name="Lavire C."/>
            <person name="Marechal J."/>
            <person name="Martinez M."/>
            <person name="Mastronunzio J.E."/>
            <person name="Mullin B.C."/>
            <person name="Niemann J."/>
            <person name="Pujic P."/>
            <person name="Rawnsley T."/>
            <person name="Rouy Z."/>
            <person name="Schenowitz C."/>
            <person name="Sellstedt A."/>
            <person name="Tavares F."/>
            <person name="Tomkins J.P."/>
            <person name="Vallenet D."/>
            <person name="Valverde C."/>
            <person name="Wall L.G."/>
            <person name="Wang Y."/>
            <person name="Medigue C."/>
            <person name="Benson D.R."/>
        </authorList>
    </citation>
    <scope>NUCLEOTIDE SEQUENCE [LARGE SCALE GENOMIC DNA]</scope>
    <source>
        <strain evidence="3">DSM 45818 / CECT 9043 / CcI3</strain>
    </source>
</reference>
<dbReference type="eggNOG" id="COG3320">
    <property type="taxonomic scope" value="Bacteria"/>
</dbReference>
<dbReference type="Gene3D" id="3.40.50.720">
    <property type="entry name" value="NAD(P)-binding Rossmann-like Domain"/>
    <property type="match status" value="1"/>
</dbReference>
<dbReference type="InterPro" id="IPR013120">
    <property type="entry name" value="FAR_NAD-bd"/>
</dbReference>
<accession>Q2J806</accession>
<dbReference type="RefSeq" id="WP_011437614.1">
    <property type="nucleotide sequence ID" value="NC_007777.1"/>
</dbReference>
<dbReference type="KEGG" id="fra:Francci3_3229"/>
<dbReference type="PhylomeDB" id="Q2J806"/>
<keyword evidence="3" id="KW-1185">Reference proteome</keyword>
<dbReference type="InterPro" id="IPR036291">
    <property type="entry name" value="NAD(P)-bd_dom_sf"/>
</dbReference>
<dbReference type="PANTHER" id="PTHR11011:SF45">
    <property type="entry name" value="FATTY ACYL-COA REDUCTASE CG8306-RELATED"/>
    <property type="match status" value="1"/>
</dbReference>
<dbReference type="EMBL" id="CP000249">
    <property type="protein sequence ID" value="ABD12586.1"/>
    <property type="molecule type" value="Genomic_DNA"/>
</dbReference>
<name>Q2J806_FRACC</name>
<dbReference type="InterPro" id="IPR026055">
    <property type="entry name" value="FAR"/>
</dbReference>
<dbReference type="Proteomes" id="UP000001937">
    <property type="component" value="Chromosome"/>
</dbReference>
<feature type="domain" description="Thioester reductase (TE)" evidence="1">
    <location>
        <begin position="44"/>
        <end position="213"/>
    </location>
</feature>
<dbReference type="SUPFAM" id="SSF51735">
    <property type="entry name" value="NAD(P)-binding Rossmann-fold domains"/>
    <property type="match status" value="1"/>
</dbReference>
<organism evidence="2 3">
    <name type="scientific">Frankia casuarinae (strain DSM 45818 / CECT 9043 / HFP020203 / CcI3)</name>
    <dbReference type="NCBI Taxonomy" id="106370"/>
    <lineage>
        <taxon>Bacteria</taxon>
        <taxon>Bacillati</taxon>
        <taxon>Actinomycetota</taxon>
        <taxon>Actinomycetes</taxon>
        <taxon>Frankiales</taxon>
        <taxon>Frankiaceae</taxon>
        <taxon>Frankia</taxon>
    </lineage>
</organism>
<protein>
    <submittedName>
        <fullName evidence="2">Male sterility-like</fullName>
    </submittedName>
</protein>
<dbReference type="OrthoDB" id="6286537at2"/>
<dbReference type="AlphaFoldDB" id="Q2J806"/>
<dbReference type="HOGENOM" id="CLU_042504_0_0_11"/>
<dbReference type="GO" id="GO:0035336">
    <property type="term" value="P:long-chain fatty-acyl-CoA metabolic process"/>
    <property type="evidence" value="ECO:0007669"/>
    <property type="project" value="TreeGrafter"/>
</dbReference>
<dbReference type="GO" id="GO:0080019">
    <property type="term" value="F:alcohol-forming very long-chain fatty acyl-CoA reductase activity"/>
    <property type="evidence" value="ECO:0007669"/>
    <property type="project" value="InterPro"/>
</dbReference>
<proteinExistence type="predicted"/>